<feature type="non-terminal residue" evidence="2">
    <location>
        <position position="1"/>
    </location>
</feature>
<protein>
    <submittedName>
        <fullName evidence="2">Uncharacterized protein</fullName>
    </submittedName>
</protein>
<evidence type="ECO:0000313" key="2">
    <source>
        <dbReference type="EMBL" id="CAE8699505.1"/>
    </source>
</evidence>
<gene>
    <name evidence="2" type="ORF">PGLA2088_LOCUS31189</name>
</gene>
<organism evidence="2 3">
    <name type="scientific">Polarella glacialis</name>
    <name type="common">Dinoflagellate</name>
    <dbReference type="NCBI Taxonomy" id="89957"/>
    <lineage>
        <taxon>Eukaryota</taxon>
        <taxon>Sar</taxon>
        <taxon>Alveolata</taxon>
        <taxon>Dinophyceae</taxon>
        <taxon>Suessiales</taxon>
        <taxon>Suessiaceae</taxon>
        <taxon>Polarella</taxon>
    </lineage>
</organism>
<feature type="compositionally biased region" description="Polar residues" evidence="1">
    <location>
        <begin position="63"/>
        <end position="72"/>
    </location>
</feature>
<comment type="caution">
    <text evidence="2">The sequence shown here is derived from an EMBL/GenBank/DDBJ whole genome shotgun (WGS) entry which is preliminary data.</text>
</comment>
<accession>A0A813KGM7</accession>
<dbReference type="AlphaFoldDB" id="A0A813KGM7"/>
<proteinExistence type="predicted"/>
<feature type="non-terminal residue" evidence="2">
    <location>
        <position position="84"/>
    </location>
</feature>
<evidence type="ECO:0000256" key="1">
    <source>
        <dbReference type="SAM" id="MobiDB-lite"/>
    </source>
</evidence>
<reference evidence="2" key="1">
    <citation type="submission" date="2021-02" db="EMBL/GenBank/DDBJ databases">
        <authorList>
            <person name="Dougan E. K."/>
            <person name="Rhodes N."/>
            <person name="Thang M."/>
            <person name="Chan C."/>
        </authorList>
    </citation>
    <scope>NUCLEOTIDE SEQUENCE</scope>
</reference>
<sequence length="84" mass="9164">VNTFIHVESDDMGAAVARRSHSCPPKLCRVFSSSKQQLQQPQEQKEAGGGASRQGQVGLASPSRLSTEQKLQVHQRGQCRPCSF</sequence>
<evidence type="ECO:0000313" key="3">
    <source>
        <dbReference type="Proteomes" id="UP000626109"/>
    </source>
</evidence>
<dbReference type="EMBL" id="CAJNNW010029219">
    <property type="protein sequence ID" value="CAE8699505.1"/>
    <property type="molecule type" value="Genomic_DNA"/>
</dbReference>
<name>A0A813KGM7_POLGL</name>
<dbReference type="Proteomes" id="UP000626109">
    <property type="component" value="Unassembled WGS sequence"/>
</dbReference>
<feature type="region of interest" description="Disordered" evidence="1">
    <location>
        <begin position="34"/>
        <end position="84"/>
    </location>
</feature>